<dbReference type="Gene3D" id="1.20.5.990">
    <property type="entry name" value="Nemo cc2-lz domain - 1d5 darpin complex"/>
    <property type="match status" value="1"/>
</dbReference>
<dbReference type="EMBL" id="JAIZAY010000020">
    <property type="protein sequence ID" value="KAJ8022760.1"/>
    <property type="molecule type" value="Genomic_DNA"/>
</dbReference>
<feature type="region of interest" description="Disordered" evidence="2">
    <location>
        <begin position="296"/>
        <end position="327"/>
    </location>
</feature>
<dbReference type="PANTHER" id="PTHR31882">
    <property type="entry name" value="TNFAIP3-INTERACTING PROTEIN COILED COIL FAMILY MEMBER"/>
    <property type="match status" value="1"/>
</dbReference>
<dbReference type="GO" id="GO:0043122">
    <property type="term" value="P:regulation of canonical NF-kappaB signal transduction"/>
    <property type="evidence" value="ECO:0007669"/>
    <property type="project" value="UniProtKB-ARBA"/>
</dbReference>
<evidence type="ECO:0000256" key="2">
    <source>
        <dbReference type="SAM" id="MobiDB-lite"/>
    </source>
</evidence>
<comment type="caution">
    <text evidence="4">The sequence shown here is derived from an EMBL/GenBank/DDBJ whole genome shotgun (WGS) entry which is preliminary data.</text>
</comment>
<feature type="region of interest" description="Disordered" evidence="2">
    <location>
        <begin position="1"/>
        <end position="22"/>
    </location>
</feature>
<feature type="region of interest" description="Disordered" evidence="2">
    <location>
        <begin position="150"/>
        <end position="179"/>
    </location>
</feature>
<reference evidence="4" key="1">
    <citation type="submission" date="2021-10" db="EMBL/GenBank/DDBJ databases">
        <title>Tropical sea cucumber genome reveals ecological adaptation and Cuvierian tubules defense mechanism.</title>
        <authorList>
            <person name="Chen T."/>
        </authorList>
    </citation>
    <scope>NUCLEOTIDE SEQUENCE</scope>
    <source>
        <strain evidence="4">Nanhai2018</strain>
        <tissue evidence="4">Muscle</tissue>
    </source>
</reference>
<protein>
    <recommendedName>
        <fullName evidence="3">NF-kappa-B essential modulator NEMO CC2-LZ domain-containing protein</fullName>
    </recommendedName>
</protein>
<keyword evidence="5" id="KW-1185">Reference proteome</keyword>
<feature type="domain" description="NF-kappa-B essential modulator NEMO CC2-LZ" evidence="3">
    <location>
        <begin position="381"/>
        <end position="424"/>
    </location>
</feature>
<gene>
    <name evidence="4" type="ORF">HOLleu_37747</name>
</gene>
<dbReference type="GO" id="GO:0071222">
    <property type="term" value="P:cellular response to lipopolysaccharide"/>
    <property type="evidence" value="ECO:0007669"/>
    <property type="project" value="TreeGrafter"/>
</dbReference>
<evidence type="ECO:0000313" key="5">
    <source>
        <dbReference type="Proteomes" id="UP001152320"/>
    </source>
</evidence>
<evidence type="ECO:0000313" key="4">
    <source>
        <dbReference type="EMBL" id="KAJ8022760.1"/>
    </source>
</evidence>
<feature type="compositionally biased region" description="Basic and acidic residues" evidence="2">
    <location>
        <begin position="449"/>
        <end position="458"/>
    </location>
</feature>
<evidence type="ECO:0000259" key="3">
    <source>
        <dbReference type="Pfam" id="PF16516"/>
    </source>
</evidence>
<feature type="compositionally biased region" description="Basic and acidic residues" evidence="2">
    <location>
        <begin position="162"/>
        <end position="179"/>
    </location>
</feature>
<dbReference type="AlphaFoldDB" id="A0A9Q1BDK6"/>
<dbReference type="GO" id="GO:0006357">
    <property type="term" value="P:regulation of transcription by RNA polymerase II"/>
    <property type="evidence" value="ECO:0007669"/>
    <property type="project" value="TreeGrafter"/>
</dbReference>
<evidence type="ECO:0000256" key="1">
    <source>
        <dbReference type="ARBA" id="ARBA00023054"/>
    </source>
</evidence>
<sequence length="507" mass="58025">MSNRNVGNVKQGHSKPEKGDEANLLVFRGVGSVERVSTNVILVKTTPEERITRVDEKGNKRQIILTSEREVHLKEPLPGNTKGRYSVKRDSKVQGSSRGTSPIPETESDTDGSGSPTVSHPPEAVAQCEDYTKHLEEELSKTQAALHRLEDAQRHVNGVSETSKKRGTMDELDAKRQNEEYSKMRRQLKKALDANQAWSNYSSNQLKVHLKQLQTKDEKLRQVEEKMKTTKSEAAASEKVLKANVVEMENQLKDRKLDEEQKKVRKLARELVKNNDDFKTEIQGLKEELARLKSAQSQKADHISTDINSNMSTTSSELRDSSSGLSNSLRNVESAMGNEQLLHIETVNVNTENRFTGKETLQIDGKQPSPDAASPIPSESSEVIYFLKEQLEMYRNDFTRERQDRERAFGELEKLRKELENAKLMLHQQGEVKEKRKTKKVLSRFTSKPLRDLRKSHSEGSSAGQFRYLDPEEVTEIRERRTTEERRQNTYEDDDEARNHVYHEIDE</sequence>
<dbReference type="GO" id="GO:0005737">
    <property type="term" value="C:cytoplasm"/>
    <property type="evidence" value="ECO:0007669"/>
    <property type="project" value="UniProtKB-ARBA"/>
</dbReference>
<keyword evidence="1" id="KW-0175">Coiled coil</keyword>
<accession>A0A9Q1BDK6</accession>
<feature type="compositionally biased region" description="Low complexity" evidence="2">
    <location>
        <begin position="312"/>
        <end position="327"/>
    </location>
</feature>
<feature type="region of interest" description="Disordered" evidence="2">
    <location>
        <begin position="431"/>
        <end position="507"/>
    </location>
</feature>
<feature type="compositionally biased region" description="Basic and acidic residues" evidence="2">
    <location>
        <begin position="475"/>
        <end position="490"/>
    </location>
</feature>
<dbReference type="Proteomes" id="UP001152320">
    <property type="component" value="Chromosome 20"/>
</dbReference>
<proteinExistence type="predicted"/>
<feature type="compositionally biased region" description="Basic and acidic residues" evidence="2">
    <location>
        <begin position="497"/>
        <end position="507"/>
    </location>
</feature>
<feature type="region of interest" description="Disordered" evidence="2">
    <location>
        <begin position="74"/>
        <end position="122"/>
    </location>
</feature>
<dbReference type="Pfam" id="PF16516">
    <property type="entry name" value="CC2-LZ"/>
    <property type="match status" value="1"/>
</dbReference>
<dbReference type="PANTHER" id="PTHR31882:SF11">
    <property type="entry name" value="HDA1 COMPLEX SUBUNIT 2"/>
    <property type="match status" value="1"/>
</dbReference>
<dbReference type="OrthoDB" id="10622884at2759"/>
<dbReference type="InterPro" id="IPR032419">
    <property type="entry name" value="CC2-LZ_dom"/>
</dbReference>
<name>A0A9Q1BDK6_HOLLE</name>
<organism evidence="4 5">
    <name type="scientific">Holothuria leucospilota</name>
    <name type="common">Black long sea cucumber</name>
    <name type="synonym">Mertensiothuria leucospilota</name>
    <dbReference type="NCBI Taxonomy" id="206669"/>
    <lineage>
        <taxon>Eukaryota</taxon>
        <taxon>Metazoa</taxon>
        <taxon>Echinodermata</taxon>
        <taxon>Eleutherozoa</taxon>
        <taxon>Echinozoa</taxon>
        <taxon>Holothuroidea</taxon>
        <taxon>Aspidochirotacea</taxon>
        <taxon>Aspidochirotida</taxon>
        <taxon>Holothuriidae</taxon>
        <taxon>Holothuria</taxon>
    </lineage>
</organism>